<evidence type="ECO:0000313" key="7">
    <source>
        <dbReference type="EMBL" id="WFE88081.1"/>
    </source>
</evidence>
<evidence type="ECO:0000256" key="5">
    <source>
        <dbReference type="SAM" id="MobiDB-lite"/>
    </source>
</evidence>
<dbReference type="EMBL" id="CP120863">
    <property type="protein sequence ID" value="WFE88081.1"/>
    <property type="molecule type" value="Genomic_DNA"/>
</dbReference>
<sequence>MSVVEQRSLTGGCQCGAVRYRVTGKVDYPHLCHCRMCQKASGNFFLPLIGAEKKDFEWTRGEPTWFHSSKPVRRAFCSTCGTPLAFDTVGDTVISFTHGSLDDVGAITPVEQSGVEGRVPFYDKLFALTETWSNRDDLPGGISDVASTNCQHPDHDTTHWPEEHP</sequence>
<keyword evidence="8" id="KW-1185">Reference proteome</keyword>
<dbReference type="InterPro" id="IPR011057">
    <property type="entry name" value="Mss4-like_sf"/>
</dbReference>
<accession>A0ABY8EYJ7</accession>
<reference evidence="7 8" key="1">
    <citation type="submission" date="2023-03" db="EMBL/GenBank/DDBJ databases">
        <title>Roseibium porphyridii sp. nov. and Roseibium rhodosorbium sp. nov. isolated from marine algae, Porphyridium cruentum and Rhodosorus marinus, respectively.</title>
        <authorList>
            <person name="Lee M.W."/>
            <person name="Choi B.J."/>
            <person name="Lee J.K."/>
            <person name="Choi D.G."/>
            <person name="Baek J.H."/>
            <person name="Bayburt H."/>
            <person name="Kim J.M."/>
            <person name="Han D.M."/>
            <person name="Kim K.H."/>
            <person name="Jeon C.O."/>
        </authorList>
    </citation>
    <scope>NUCLEOTIDE SEQUENCE [LARGE SCALE GENOMIC DNA]</scope>
    <source>
        <strain evidence="7 8">KMA01</strain>
    </source>
</reference>
<gene>
    <name evidence="7" type="ORF">K1718_18160</name>
</gene>
<name>A0ABY8EYJ7_9HYPH</name>
<evidence type="ECO:0000259" key="6">
    <source>
        <dbReference type="PROSITE" id="PS51891"/>
    </source>
</evidence>
<dbReference type="Proteomes" id="UP001209803">
    <property type="component" value="Chromosome"/>
</dbReference>
<feature type="domain" description="CENP-V/GFA" evidence="6">
    <location>
        <begin position="9"/>
        <end position="123"/>
    </location>
</feature>
<evidence type="ECO:0000313" key="8">
    <source>
        <dbReference type="Proteomes" id="UP001209803"/>
    </source>
</evidence>
<dbReference type="PANTHER" id="PTHR33337">
    <property type="entry name" value="GFA DOMAIN-CONTAINING PROTEIN"/>
    <property type="match status" value="1"/>
</dbReference>
<keyword evidence="3" id="KW-0862">Zinc</keyword>
<dbReference type="InterPro" id="IPR006913">
    <property type="entry name" value="CENP-V/GFA"/>
</dbReference>
<dbReference type="SUPFAM" id="SSF51316">
    <property type="entry name" value="Mss4-like"/>
    <property type="match status" value="1"/>
</dbReference>
<comment type="similarity">
    <text evidence="1">Belongs to the Gfa family.</text>
</comment>
<dbReference type="PANTHER" id="PTHR33337:SF40">
    <property type="entry name" value="CENP-V_GFA DOMAIN-CONTAINING PROTEIN-RELATED"/>
    <property type="match status" value="1"/>
</dbReference>
<keyword evidence="4" id="KW-0456">Lyase</keyword>
<feature type="compositionally biased region" description="Basic and acidic residues" evidence="5">
    <location>
        <begin position="152"/>
        <end position="165"/>
    </location>
</feature>
<dbReference type="Gene3D" id="3.90.1590.10">
    <property type="entry name" value="glutathione-dependent formaldehyde- activating enzyme (gfa)"/>
    <property type="match status" value="1"/>
</dbReference>
<proteinExistence type="inferred from homology"/>
<protein>
    <submittedName>
        <fullName evidence="7">GFA family protein</fullName>
    </submittedName>
</protein>
<evidence type="ECO:0000256" key="4">
    <source>
        <dbReference type="ARBA" id="ARBA00023239"/>
    </source>
</evidence>
<evidence type="ECO:0000256" key="3">
    <source>
        <dbReference type="ARBA" id="ARBA00022833"/>
    </source>
</evidence>
<feature type="region of interest" description="Disordered" evidence="5">
    <location>
        <begin position="139"/>
        <end position="165"/>
    </location>
</feature>
<dbReference type="Pfam" id="PF04828">
    <property type="entry name" value="GFA"/>
    <property type="match status" value="1"/>
</dbReference>
<keyword evidence="2" id="KW-0479">Metal-binding</keyword>
<evidence type="ECO:0000256" key="1">
    <source>
        <dbReference type="ARBA" id="ARBA00005495"/>
    </source>
</evidence>
<evidence type="ECO:0000256" key="2">
    <source>
        <dbReference type="ARBA" id="ARBA00022723"/>
    </source>
</evidence>
<dbReference type="PROSITE" id="PS51891">
    <property type="entry name" value="CENP_V_GFA"/>
    <property type="match status" value="1"/>
</dbReference>
<dbReference type="RefSeq" id="WP_265681302.1">
    <property type="nucleotide sequence ID" value="NZ_CP120863.1"/>
</dbReference>
<organism evidence="7 8">
    <name type="scientific">Roseibium porphyridii</name>
    <dbReference type="NCBI Taxonomy" id="2866279"/>
    <lineage>
        <taxon>Bacteria</taxon>
        <taxon>Pseudomonadati</taxon>
        <taxon>Pseudomonadota</taxon>
        <taxon>Alphaproteobacteria</taxon>
        <taxon>Hyphomicrobiales</taxon>
        <taxon>Stappiaceae</taxon>
        <taxon>Roseibium</taxon>
    </lineage>
</organism>